<gene>
    <name evidence="1" type="ORF">ORAREDHAP_LOCUS24030</name>
</gene>
<reference evidence="2" key="1">
    <citation type="journal article" date="2020" name="Genome Biol.">
        <title>Gamete binning: chromosome-level and haplotype-resolved genome assembly enabled by high-throughput single-cell sequencing of gamete genomes.</title>
        <authorList>
            <person name="Campoy J.A."/>
            <person name="Sun H."/>
            <person name="Goel M."/>
            <person name="Jiao W.-B."/>
            <person name="Folz-Donahue K."/>
            <person name="Wang N."/>
            <person name="Rubio M."/>
            <person name="Liu C."/>
            <person name="Kukat C."/>
            <person name="Ruiz D."/>
            <person name="Huettel B."/>
            <person name="Schneeberger K."/>
        </authorList>
    </citation>
    <scope>NUCLEOTIDE SEQUENCE [LARGE SCALE GENOMIC DNA]</scope>
    <source>
        <strain evidence="2">cv. Rojo Pasion</strain>
    </source>
</reference>
<accession>A0A6J5X157</accession>
<protein>
    <submittedName>
        <fullName evidence="1">Uncharacterized protein</fullName>
    </submittedName>
</protein>
<dbReference type="EMBL" id="CAEKKB010000003">
    <property type="protein sequence ID" value="CAB4305925.1"/>
    <property type="molecule type" value="Genomic_DNA"/>
</dbReference>
<evidence type="ECO:0000313" key="2">
    <source>
        <dbReference type="Proteomes" id="UP000507245"/>
    </source>
</evidence>
<keyword evidence="2" id="KW-1185">Reference proteome</keyword>
<evidence type="ECO:0000313" key="1">
    <source>
        <dbReference type="EMBL" id="CAB4305925.1"/>
    </source>
</evidence>
<name>A0A6J5X157_PRUAR</name>
<dbReference type="Proteomes" id="UP000507245">
    <property type="component" value="Unassembled WGS sequence"/>
</dbReference>
<dbReference type="AlphaFoldDB" id="A0A6J5X157"/>
<dbReference type="OrthoDB" id="10387073at2759"/>
<organism evidence="1 2">
    <name type="scientific">Prunus armeniaca</name>
    <name type="common">Apricot</name>
    <name type="synonym">Armeniaca vulgaris</name>
    <dbReference type="NCBI Taxonomy" id="36596"/>
    <lineage>
        <taxon>Eukaryota</taxon>
        <taxon>Viridiplantae</taxon>
        <taxon>Streptophyta</taxon>
        <taxon>Embryophyta</taxon>
        <taxon>Tracheophyta</taxon>
        <taxon>Spermatophyta</taxon>
        <taxon>Magnoliopsida</taxon>
        <taxon>eudicotyledons</taxon>
        <taxon>Gunneridae</taxon>
        <taxon>Pentapetalae</taxon>
        <taxon>rosids</taxon>
        <taxon>fabids</taxon>
        <taxon>Rosales</taxon>
        <taxon>Rosaceae</taxon>
        <taxon>Amygdaloideae</taxon>
        <taxon>Amygdaleae</taxon>
        <taxon>Prunus</taxon>
    </lineage>
</organism>
<proteinExistence type="predicted"/>
<sequence length="199" mass="22892">MLYVECTPPTKSSKTDQPKMVYERIVQLLETLTEKVSYQITIFDEYFRIIERHLDKIEASSRHFVDKFDVVDVCSKNLESQERQSTDDLISAKQGESFQEKPWRIKQGEFKEEVCAPELPASDEDSKIESSEIVEPMMTLVSCPLTESQFSKGEKGVTDQLEFLQPIDSSGFRRQKMSLYVCTLIPAFLNVTTILTRLS</sequence>